<dbReference type="EMBL" id="LOSN02000001">
    <property type="protein sequence ID" value="PNP26440.1"/>
    <property type="molecule type" value="Genomic_DNA"/>
</dbReference>
<sequence length="46" mass="5335">MATIGVNRNNIENLGIGLSCLFFRSLAYIDKASQVRMFLYYLLFEE</sequence>
<accession>A0A7Y4AYC9</accession>
<dbReference type="EMBL" id="AAXMUW010000044">
    <property type="protein sequence ID" value="EGQ9137075.1"/>
    <property type="molecule type" value="Genomic_DNA"/>
</dbReference>
<evidence type="ECO:0000313" key="4">
    <source>
        <dbReference type="Proteomes" id="UP000054316"/>
    </source>
</evidence>
<dbReference type="EMBL" id="VTYF01000001">
    <property type="protein sequence ID" value="NOI07338.1"/>
    <property type="molecule type" value="Genomic_DNA"/>
</dbReference>
<reference evidence="2 5" key="2">
    <citation type="submission" date="2019-09" db="EMBL/GenBank/DDBJ databases">
        <title>Draft genome sequencing and comparative genomics of hatchery-associated Vibrios.</title>
        <authorList>
            <person name="Kehlet-Delgado H."/>
            <person name="Mueller R.S."/>
        </authorList>
    </citation>
    <scope>NUCLEOTIDE SEQUENCE [LARGE SCALE GENOMIC DNA]</scope>
    <source>
        <strain evidence="2 5">081416A</strain>
    </source>
</reference>
<evidence type="ECO:0000313" key="1">
    <source>
        <dbReference type="EMBL" id="EGQ9137075.1"/>
    </source>
</evidence>
<dbReference type="Proteomes" id="UP000054316">
    <property type="component" value="Unassembled WGS sequence"/>
</dbReference>
<dbReference type="Proteomes" id="UP000714625">
    <property type="component" value="Unassembled WGS sequence"/>
</dbReference>
<gene>
    <name evidence="3" type="ORF">AL553_008320</name>
    <name evidence="2" type="ORF">F0254_00480</name>
    <name evidence="1" type="ORF">GHY86_18245</name>
</gene>
<reference evidence="1" key="3">
    <citation type="submission" date="2019-11" db="EMBL/GenBank/DDBJ databases">
        <authorList>
            <consortium name="PulseNet: The National Subtyping Network for Foodborne Disease Surveillance"/>
            <person name="Tarr C.L."/>
            <person name="Trees E."/>
            <person name="Katz L.S."/>
            <person name="Carleton-Romer H.A."/>
            <person name="Stroika S."/>
            <person name="Kucerova Z."/>
            <person name="Roache K.F."/>
            <person name="Sabol A.L."/>
            <person name="Besser J."/>
            <person name="Gerner-Smidt P."/>
        </authorList>
    </citation>
    <scope>NUCLEOTIDE SEQUENCE</scope>
    <source>
        <strain evidence="1">PNUSAV001129</strain>
    </source>
</reference>
<evidence type="ECO:0000313" key="5">
    <source>
        <dbReference type="Proteomes" id="UP000532247"/>
    </source>
</evidence>
<dbReference type="OrthoDB" id="5889150at2"/>
<organism evidence="2 5">
    <name type="scientific">Vibrio alginolyticus</name>
    <dbReference type="NCBI Taxonomy" id="663"/>
    <lineage>
        <taxon>Bacteria</taxon>
        <taxon>Pseudomonadati</taxon>
        <taxon>Pseudomonadota</taxon>
        <taxon>Gammaproteobacteria</taxon>
        <taxon>Vibrionales</taxon>
        <taxon>Vibrionaceae</taxon>
        <taxon>Vibrio</taxon>
    </lineage>
</organism>
<dbReference type="AlphaFoldDB" id="A0A7Y4AYC9"/>
<name>A0A7Y4AYC9_VIBAL</name>
<evidence type="ECO:0000313" key="2">
    <source>
        <dbReference type="EMBL" id="NOI07338.1"/>
    </source>
</evidence>
<evidence type="ECO:0000313" key="3">
    <source>
        <dbReference type="EMBL" id="PNP26440.1"/>
    </source>
</evidence>
<dbReference type="Proteomes" id="UP000532247">
    <property type="component" value="Unassembled WGS sequence"/>
</dbReference>
<reference evidence="3 4" key="1">
    <citation type="submission" date="2017-12" db="EMBL/GenBank/DDBJ databases">
        <title>FDA dAtabase for Regulatory Grade micrObial Sequences (FDA-ARGOS): Supporting development and validation of Infectious Disease Dx tests.</title>
        <authorList>
            <person name="Hoffmann M."/>
            <person name="Allard M."/>
            <person name="Evans P."/>
            <person name="Brown E."/>
            <person name="Tallon L.J."/>
            <person name="Sadzewicz L."/>
            <person name="Sengamalay N."/>
            <person name="Ott S."/>
            <person name="Godinez A."/>
            <person name="Nagaraj S."/>
            <person name="Vavikolanu K."/>
            <person name="Aluvathingal J."/>
            <person name="Nadendla S."/>
            <person name="Hobson J."/>
            <person name="Sichtig H."/>
        </authorList>
    </citation>
    <scope>NUCLEOTIDE SEQUENCE [LARGE SCALE GENOMIC DNA]</scope>
    <source>
        <strain evidence="4">ATCC 17749</strain>
        <strain evidence="3">FDAARGOS_97</strain>
    </source>
</reference>
<proteinExistence type="predicted"/>
<comment type="caution">
    <text evidence="2">The sequence shown here is derived from an EMBL/GenBank/DDBJ whole genome shotgun (WGS) entry which is preliminary data.</text>
</comment>
<protein>
    <submittedName>
        <fullName evidence="2">Uncharacterized protein</fullName>
    </submittedName>
</protein>
<keyword evidence="4" id="KW-1185">Reference proteome</keyword>